<gene>
    <name evidence="2" type="ORF">GCM10023205_70820</name>
</gene>
<keyword evidence="3" id="KW-1185">Reference proteome</keyword>
<protein>
    <submittedName>
        <fullName evidence="2">Uncharacterized protein</fullName>
    </submittedName>
</protein>
<evidence type="ECO:0000256" key="1">
    <source>
        <dbReference type="SAM" id="MobiDB-lite"/>
    </source>
</evidence>
<name>A0ABP9I753_9ACTN</name>
<evidence type="ECO:0000313" key="2">
    <source>
        <dbReference type="EMBL" id="GAA4989515.1"/>
    </source>
</evidence>
<accession>A0ABP9I753</accession>
<reference evidence="3" key="1">
    <citation type="journal article" date="2019" name="Int. J. Syst. Evol. Microbiol.">
        <title>The Global Catalogue of Microorganisms (GCM) 10K type strain sequencing project: providing services to taxonomists for standard genome sequencing and annotation.</title>
        <authorList>
            <consortium name="The Broad Institute Genomics Platform"/>
            <consortium name="The Broad Institute Genome Sequencing Center for Infectious Disease"/>
            <person name="Wu L."/>
            <person name="Ma J."/>
        </authorList>
    </citation>
    <scope>NUCLEOTIDE SEQUENCE [LARGE SCALE GENOMIC DNA]</scope>
    <source>
        <strain evidence="3">JCM 17986</strain>
    </source>
</reference>
<comment type="caution">
    <text evidence="2">The sequence shown here is derived from an EMBL/GenBank/DDBJ whole genome shotgun (WGS) entry which is preliminary data.</text>
</comment>
<evidence type="ECO:0000313" key="3">
    <source>
        <dbReference type="Proteomes" id="UP001500466"/>
    </source>
</evidence>
<dbReference type="Proteomes" id="UP001500466">
    <property type="component" value="Unassembled WGS sequence"/>
</dbReference>
<sequence>MPGMLAVTTDTPKAPRCASGAEGRGTAALRHPGRTPPAAWKLRKRTVVLQTTGARHTASAYDRRIGTIDCLWWKRFCGSQMVLVRCRRG</sequence>
<dbReference type="EMBL" id="BAABHS010000037">
    <property type="protein sequence ID" value="GAA4989515.1"/>
    <property type="molecule type" value="Genomic_DNA"/>
</dbReference>
<organism evidence="2 3">
    <name type="scientific">Yinghuangia aomiensis</name>
    <dbReference type="NCBI Taxonomy" id="676205"/>
    <lineage>
        <taxon>Bacteria</taxon>
        <taxon>Bacillati</taxon>
        <taxon>Actinomycetota</taxon>
        <taxon>Actinomycetes</taxon>
        <taxon>Kitasatosporales</taxon>
        <taxon>Streptomycetaceae</taxon>
        <taxon>Yinghuangia</taxon>
    </lineage>
</organism>
<feature type="region of interest" description="Disordered" evidence="1">
    <location>
        <begin position="1"/>
        <end position="36"/>
    </location>
</feature>
<proteinExistence type="predicted"/>